<dbReference type="AlphaFoldDB" id="A0A1I7W8K3"/>
<accession>A0A1I7W8K3</accession>
<sequence length="35" mass="4370">MRFFIDILCLVYLRISAVRGYRLHYHNSIIFNYFD</sequence>
<name>A0A1I7W8K3_HETBA</name>
<protein>
    <submittedName>
        <fullName evidence="2">Uncharacterized protein</fullName>
    </submittedName>
</protein>
<dbReference type="Proteomes" id="UP000095283">
    <property type="component" value="Unplaced"/>
</dbReference>
<dbReference type="WBParaSite" id="Hba_00977">
    <property type="protein sequence ID" value="Hba_00977"/>
    <property type="gene ID" value="Hba_00977"/>
</dbReference>
<reference evidence="2" key="1">
    <citation type="submission" date="2016-11" db="UniProtKB">
        <authorList>
            <consortium name="WormBaseParasite"/>
        </authorList>
    </citation>
    <scope>IDENTIFICATION</scope>
</reference>
<evidence type="ECO:0000313" key="2">
    <source>
        <dbReference type="WBParaSite" id="Hba_00977"/>
    </source>
</evidence>
<evidence type="ECO:0000313" key="1">
    <source>
        <dbReference type="Proteomes" id="UP000095283"/>
    </source>
</evidence>
<proteinExistence type="predicted"/>
<organism evidence="1 2">
    <name type="scientific">Heterorhabditis bacteriophora</name>
    <name type="common">Entomopathogenic nematode worm</name>
    <dbReference type="NCBI Taxonomy" id="37862"/>
    <lineage>
        <taxon>Eukaryota</taxon>
        <taxon>Metazoa</taxon>
        <taxon>Ecdysozoa</taxon>
        <taxon>Nematoda</taxon>
        <taxon>Chromadorea</taxon>
        <taxon>Rhabditida</taxon>
        <taxon>Rhabditina</taxon>
        <taxon>Rhabditomorpha</taxon>
        <taxon>Strongyloidea</taxon>
        <taxon>Heterorhabditidae</taxon>
        <taxon>Heterorhabditis</taxon>
    </lineage>
</organism>
<keyword evidence="1" id="KW-1185">Reference proteome</keyword>